<sequence>MTVESVQPGFAPLSNLKAAPTTFNSKSVALRNSSNLQISAQLPHRSRSQKNVTRDEPVNATSDKATVALIRRVLCPQAGQQPLEELLPPLTSSNEVDLQLYALIAVIVKEFVFSWYSKITSDQVLTQEVIQVIAHCTRALEQRLRETDIAQLVFDDIPGLVETHIISYRLARGESTLSGLSPSVREVYHALNPHPSLSPIPSDPQSGAEQRENEAIYRQLLVQGLLAVLLPTEDLENICLRTLVCDILADLIIGNQVSGKICQGWFVWETISKLLPASNQMDKHAETADNGQRDQLQKFGLLSKHEKPELDHPSSRGSFGPTWLWNILQYLYLAFTALQFIIMGLFRVARSPRATSSSSPPASGNSLEPDKIFSSGIFTIRRPVLDYRVYGLLSQLLDISQRMPWLGGSLALVQQLGLAGPGRLGGTGSVLDR</sequence>
<comment type="subcellular location">
    <subcellularLocation>
        <location evidence="1">Cytoplasm</location>
    </subcellularLocation>
</comment>
<dbReference type="VEuPathDB" id="FungiDB:ACLA_029130"/>
<dbReference type="SMART" id="SM00313">
    <property type="entry name" value="PXA"/>
    <property type="match status" value="1"/>
</dbReference>
<reference evidence="5 6" key="1">
    <citation type="journal article" date="2008" name="PLoS Genet.">
        <title>Genomic islands in the pathogenic filamentous fungus Aspergillus fumigatus.</title>
        <authorList>
            <person name="Fedorova N.D."/>
            <person name="Khaldi N."/>
            <person name="Joardar V.S."/>
            <person name="Maiti R."/>
            <person name="Amedeo P."/>
            <person name="Anderson M.J."/>
            <person name="Crabtree J."/>
            <person name="Silva J.C."/>
            <person name="Badger J.H."/>
            <person name="Albarraq A."/>
            <person name="Angiuoli S."/>
            <person name="Bussey H."/>
            <person name="Bowyer P."/>
            <person name="Cotty P.J."/>
            <person name="Dyer P.S."/>
            <person name="Egan A."/>
            <person name="Galens K."/>
            <person name="Fraser-Liggett C.M."/>
            <person name="Haas B.J."/>
            <person name="Inman J.M."/>
            <person name="Kent R."/>
            <person name="Lemieux S."/>
            <person name="Malavazi I."/>
            <person name="Orvis J."/>
            <person name="Roemer T."/>
            <person name="Ronning C.M."/>
            <person name="Sundaram J.P."/>
            <person name="Sutton G."/>
            <person name="Turner G."/>
            <person name="Venter J.C."/>
            <person name="White O.R."/>
            <person name="Whitty B.R."/>
            <person name="Youngman P."/>
            <person name="Wolfe K.H."/>
            <person name="Goldman G.H."/>
            <person name="Wortman J.R."/>
            <person name="Jiang B."/>
            <person name="Denning D.W."/>
            <person name="Nierman W.C."/>
        </authorList>
    </citation>
    <scope>NUCLEOTIDE SEQUENCE [LARGE SCALE GENOMIC DNA]</scope>
    <source>
        <strain evidence="6">ATCC 1007 / CBS 513.65 / DSM 816 / NCTC 3887 / NRRL 1</strain>
    </source>
</reference>
<evidence type="ECO:0000313" key="6">
    <source>
        <dbReference type="Proteomes" id="UP000006701"/>
    </source>
</evidence>
<dbReference type="GO" id="GO:0005770">
    <property type="term" value="C:late endosome"/>
    <property type="evidence" value="ECO:0007669"/>
    <property type="project" value="TreeGrafter"/>
</dbReference>
<dbReference type="PANTHER" id="PTHR22999:SF23">
    <property type="entry name" value="SORTING NEXIN-16"/>
    <property type="match status" value="1"/>
</dbReference>
<evidence type="ECO:0000313" key="5">
    <source>
        <dbReference type="EMBL" id="EAW08185.1"/>
    </source>
</evidence>
<gene>
    <name evidence="5" type="ORF">ACLA_029130</name>
</gene>
<keyword evidence="3" id="KW-1133">Transmembrane helix</keyword>
<dbReference type="AlphaFoldDB" id="A1CRB4"/>
<evidence type="ECO:0000256" key="3">
    <source>
        <dbReference type="SAM" id="Phobius"/>
    </source>
</evidence>
<dbReference type="eggNOG" id="ENOG502SGVS">
    <property type="taxonomic scope" value="Eukaryota"/>
</dbReference>
<dbReference type="EMBL" id="DS027059">
    <property type="protein sequence ID" value="EAW08185.1"/>
    <property type="molecule type" value="Genomic_DNA"/>
</dbReference>
<accession>A1CRB4</accession>
<evidence type="ECO:0000256" key="1">
    <source>
        <dbReference type="ARBA" id="ARBA00004496"/>
    </source>
</evidence>
<dbReference type="PROSITE" id="PS51207">
    <property type="entry name" value="PXA"/>
    <property type="match status" value="1"/>
</dbReference>
<evidence type="ECO:0000256" key="2">
    <source>
        <dbReference type="ARBA" id="ARBA00022490"/>
    </source>
</evidence>
<dbReference type="GO" id="GO:0045022">
    <property type="term" value="P:early endosome to late endosome transport"/>
    <property type="evidence" value="ECO:0007669"/>
    <property type="project" value="TreeGrafter"/>
</dbReference>
<dbReference type="InterPro" id="IPR003114">
    <property type="entry name" value="Phox_assoc"/>
</dbReference>
<protein>
    <submittedName>
        <fullName evidence="5">PXA domain protein</fullName>
    </submittedName>
</protein>
<dbReference type="Pfam" id="PF02194">
    <property type="entry name" value="PXA"/>
    <property type="match status" value="1"/>
</dbReference>
<feature type="transmembrane region" description="Helical" evidence="3">
    <location>
        <begin position="323"/>
        <end position="346"/>
    </location>
</feature>
<evidence type="ECO:0000259" key="4">
    <source>
        <dbReference type="PROSITE" id="PS51207"/>
    </source>
</evidence>
<dbReference type="OrthoDB" id="5582218at2759"/>
<feature type="domain" description="PXA" evidence="4">
    <location>
        <begin position="93"/>
        <end position="279"/>
    </location>
</feature>
<keyword evidence="2" id="KW-0963">Cytoplasm</keyword>
<dbReference type="RefSeq" id="XP_001269611.1">
    <property type="nucleotide sequence ID" value="XM_001269610.1"/>
</dbReference>
<dbReference type="HOGENOM" id="CLU_018250_0_0_1"/>
<dbReference type="InterPro" id="IPR051837">
    <property type="entry name" value="SortingNexin/PXDomain-PKLike"/>
</dbReference>
<keyword evidence="3" id="KW-0472">Membrane</keyword>
<dbReference type="GO" id="GO:0005769">
    <property type="term" value="C:early endosome"/>
    <property type="evidence" value="ECO:0007669"/>
    <property type="project" value="TreeGrafter"/>
</dbReference>
<dbReference type="GeneID" id="4700777"/>
<organism evidence="5 6">
    <name type="scientific">Aspergillus clavatus (strain ATCC 1007 / CBS 513.65 / DSM 816 / NCTC 3887 / NRRL 1 / QM 1276 / 107)</name>
    <dbReference type="NCBI Taxonomy" id="344612"/>
    <lineage>
        <taxon>Eukaryota</taxon>
        <taxon>Fungi</taxon>
        <taxon>Dikarya</taxon>
        <taxon>Ascomycota</taxon>
        <taxon>Pezizomycotina</taxon>
        <taxon>Eurotiomycetes</taxon>
        <taxon>Eurotiomycetidae</taxon>
        <taxon>Eurotiales</taxon>
        <taxon>Aspergillaceae</taxon>
        <taxon>Aspergillus</taxon>
        <taxon>Aspergillus subgen. Fumigati</taxon>
    </lineage>
</organism>
<keyword evidence="3" id="KW-0812">Transmembrane</keyword>
<dbReference type="OMA" id="KEFVYSW"/>
<proteinExistence type="predicted"/>
<keyword evidence="6" id="KW-1185">Reference proteome</keyword>
<dbReference type="Proteomes" id="UP000006701">
    <property type="component" value="Unassembled WGS sequence"/>
</dbReference>
<name>A1CRB4_ASPCL</name>
<dbReference type="STRING" id="344612.A1CRB4"/>
<dbReference type="PANTHER" id="PTHR22999">
    <property type="entry name" value="PX SERINE/THREONINE KINASE PXK"/>
    <property type="match status" value="1"/>
</dbReference>
<dbReference type="KEGG" id="act:ACLA_029130"/>
<dbReference type="GO" id="GO:0035091">
    <property type="term" value="F:phosphatidylinositol binding"/>
    <property type="evidence" value="ECO:0007669"/>
    <property type="project" value="TreeGrafter"/>
</dbReference>